<protein>
    <submittedName>
        <fullName evidence="6">DNA-binding transcriptional LysR family regulator</fullName>
    </submittedName>
</protein>
<dbReference type="InterPro" id="IPR058163">
    <property type="entry name" value="LysR-type_TF_proteobact-type"/>
</dbReference>
<comment type="similarity">
    <text evidence="1">Belongs to the LysR transcriptional regulatory family.</text>
</comment>
<gene>
    <name evidence="6" type="ORF">FHS49_002847</name>
</gene>
<dbReference type="Gene3D" id="3.40.190.290">
    <property type="match status" value="1"/>
</dbReference>
<dbReference type="Pfam" id="PF00126">
    <property type="entry name" value="HTH_1"/>
    <property type="match status" value="1"/>
</dbReference>
<evidence type="ECO:0000313" key="6">
    <source>
        <dbReference type="EMBL" id="MBB5686823.1"/>
    </source>
</evidence>
<evidence type="ECO:0000256" key="1">
    <source>
        <dbReference type="ARBA" id="ARBA00009437"/>
    </source>
</evidence>
<dbReference type="SUPFAM" id="SSF53850">
    <property type="entry name" value="Periplasmic binding protein-like II"/>
    <property type="match status" value="1"/>
</dbReference>
<dbReference type="InterPro" id="IPR005119">
    <property type="entry name" value="LysR_subst-bd"/>
</dbReference>
<comment type="caution">
    <text evidence="6">The sequence shown here is derived from an EMBL/GenBank/DDBJ whole genome shotgun (WGS) entry which is preliminary data.</text>
</comment>
<evidence type="ECO:0000313" key="7">
    <source>
        <dbReference type="Proteomes" id="UP000549617"/>
    </source>
</evidence>
<dbReference type="AlphaFoldDB" id="A0A7W9EF10"/>
<name>A0A7W9EF10_9SPHN</name>
<dbReference type="InterPro" id="IPR036390">
    <property type="entry name" value="WH_DNA-bd_sf"/>
</dbReference>
<dbReference type="PANTHER" id="PTHR30537:SF5">
    <property type="entry name" value="HTH-TYPE TRANSCRIPTIONAL ACTIVATOR TTDR-RELATED"/>
    <property type="match status" value="1"/>
</dbReference>
<proteinExistence type="inferred from homology"/>
<accession>A0A7W9EF10</accession>
<dbReference type="SUPFAM" id="SSF46785">
    <property type="entry name" value="Winged helix' DNA-binding domain"/>
    <property type="match status" value="1"/>
</dbReference>
<evidence type="ECO:0000256" key="2">
    <source>
        <dbReference type="ARBA" id="ARBA00023015"/>
    </source>
</evidence>
<dbReference type="PANTHER" id="PTHR30537">
    <property type="entry name" value="HTH-TYPE TRANSCRIPTIONAL REGULATOR"/>
    <property type="match status" value="1"/>
</dbReference>
<keyword evidence="2" id="KW-0805">Transcription regulation</keyword>
<dbReference type="InterPro" id="IPR000847">
    <property type="entry name" value="LysR_HTH_N"/>
</dbReference>
<evidence type="ECO:0000259" key="5">
    <source>
        <dbReference type="PROSITE" id="PS50931"/>
    </source>
</evidence>
<organism evidence="6 7">
    <name type="scientific">Sphingobium boeckii</name>
    <dbReference type="NCBI Taxonomy" id="1082345"/>
    <lineage>
        <taxon>Bacteria</taxon>
        <taxon>Pseudomonadati</taxon>
        <taxon>Pseudomonadota</taxon>
        <taxon>Alphaproteobacteria</taxon>
        <taxon>Sphingomonadales</taxon>
        <taxon>Sphingomonadaceae</taxon>
        <taxon>Sphingobium</taxon>
    </lineage>
</organism>
<sequence>MMDPDYDLFVTVVDMGGLSAAARRLGVSPAMVSKRLARLEQRLGTRLIHRSTRKMALTPQGERLRSDLGTIFEALRTAEDRVTGRIGEAAGPLRISAPTSFGRMHIAPHLETFLGLYPHVEVTLNLSDDFTDLFSPQVDLAIRITADVSPSLKAHRLATSQRVLCAAPAYLQTHGEPETLSALAKHRLLAASGQLPWKLVGPKGTRTVDGKSLVTTNSSEVVRELAISGAGVALRSLWDVGTELADGRLKRILSDHEGSTDVGIFAVYPAMTPTAAMAAFIGFLETLYAPSPPWAVTITPSTTVTGQGVSR</sequence>
<dbReference type="GO" id="GO:0003700">
    <property type="term" value="F:DNA-binding transcription factor activity"/>
    <property type="evidence" value="ECO:0007669"/>
    <property type="project" value="InterPro"/>
</dbReference>
<evidence type="ECO:0000256" key="3">
    <source>
        <dbReference type="ARBA" id="ARBA00023125"/>
    </source>
</evidence>
<dbReference type="Proteomes" id="UP000549617">
    <property type="component" value="Unassembled WGS sequence"/>
</dbReference>
<dbReference type="CDD" id="cd08422">
    <property type="entry name" value="PBP2_CrgA_like"/>
    <property type="match status" value="1"/>
</dbReference>
<keyword evidence="7" id="KW-1185">Reference proteome</keyword>
<dbReference type="FunFam" id="1.10.10.10:FF:000001">
    <property type="entry name" value="LysR family transcriptional regulator"/>
    <property type="match status" value="1"/>
</dbReference>
<keyword evidence="3 6" id="KW-0238">DNA-binding</keyword>
<keyword evidence="4" id="KW-0804">Transcription</keyword>
<dbReference type="PROSITE" id="PS50931">
    <property type="entry name" value="HTH_LYSR"/>
    <property type="match status" value="1"/>
</dbReference>
<dbReference type="Gene3D" id="1.10.10.10">
    <property type="entry name" value="Winged helix-like DNA-binding domain superfamily/Winged helix DNA-binding domain"/>
    <property type="match status" value="1"/>
</dbReference>
<evidence type="ECO:0000256" key="4">
    <source>
        <dbReference type="ARBA" id="ARBA00023163"/>
    </source>
</evidence>
<dbReference type="InterPro" id="IPR036388">
    <property type="entry name" value="WH-like_DNA-bd_sf"/>
</dbReference>
<reference evidence="6 7" key="1">
    <citation type="submission" date="2020-08" db="EMBL/GenBank/DDBJ databases">
        <title>Genomic Encyclopedia of Type Strains, Phase IV (KMG-IV): sequencing the most valuable type-strain genomes for metagenomic binning, comparative biology and taxonomic classification.</title>
        <authorList>
            <person name="Goeker M."/>
        </authorList>
    </citation>
    <scope>NUCLEOTIDE SEQUENCE [LARGE SCALE GENOMIC DNA]</scope>
    <source>
        <strain evidence="6 7">DSM 25079</strain>
    </source>
</reference>
<feature type="domain" description="HTH lysR-type" evidence="5">
    <location>
        <begin position="9"/>
        <end position="58"/>
    </location>
</feature>
<dbReference type="EMBL" id="JACIJC010000004">
    <property type="protein sequence ID" value="MBB5686823.1"/>
    <property type="molecule type" value="Genomic_DNA"/>
</dbReference>
<dbReference type="GO" id="GO:0006351">
    <property type="term" value="P:DNA-templated transcription"/>
    <property type="evidence" value="ECO:0007669"/>
    <property type="project" value="TreeGrafter"/>
</dbReference>
<dbReference type="GO" id="GO:0043565">
    <property type="term" value="F:sequence-specific DNA binding"/>
    <property type="evidence" value="ECO:0007669"/>
    <property type="project" value="TreeGrafter"/>
</dbReference>
<dbReference type="RefSeq" id="WP_184019592.1">
    <property type="nucleotide sequence ID" value="NZ_JACIJC010000004.1"/>
</dbReference>
<dbReference type="Pfam" id="PF03466">
    <property type="entry name" value="LysR_substrate"/>
    <property type="match status" value="1"/>
</dbReference>